<dbReference type="AlphaFoldDB" id="A0A4P9WJB0"/>
<keyword evidence="3 6" id="KW-0812">Transmembrane</keyword>
<evidence type="ECO:0000256" key="2">
    <source>
        <dbReference type="ARBA" id="ARBA00009457"/>
    </source>
</evidence>
<evidence type="ECO:0000256" key="3">
    <source>
        <dbReference type="ARBA" id="ARBA00022692"/>
    </source>
</evidence>
<proteinExistence type="inferred from homology"/>
<accession>A0A4P9WJB0</accession>
<dbReference type="Proteomes" id="UP000269721">
    <property type="component" value="Unassembled WGS sequence"/>
</dbReference>
<keyword evidence="5 6" id="KW-0472">Membrane</keyword>
<evidence type="ECO:0000256" key="1">
    <source>
        <dbReference type="ARBA" id="ARBA00004141"/>
    </source>
</evidence>
<dbReference type="GO" id="GO:0005783">
    <property type="term" value="C:endoplasmic reticulum"/>
    <property type="evidence" value="ECO:0007669"/>
    <property type="project" value="TreeGrafter"/>
</dbReference>
<feature type="non-terminal residue" evidence="7">
    <location>
        <position position="1"/>
    </location>
</feature>
<keyword evidence="4 6" id="KW-1133">Transmembrane helix</keyword>
<dbReference type="InterPro" id="IPR005045">
    <property type="entry name" value="CDC50/LEM3_fam"/>
</dbReference>
<dbReference type="PANTHER" id="PTHR10926:SF0">
    <property type="entry name" value="CDC50, ISOFORM A"/>
    <property type="match status" value="1"/>
</dbReference>
<name>A0A4P9WJB0_9FUNG</name>
<evidence type="ECO:0000256" key="6">
    <source>
        <dbReference type="SAM" id="Phobius"/>
    </source>
</evidence>
<evidence type="ECO:0000313" key="8">
    <source>
        <dbReference type="Proteomes" id="UP000269721"/>
    </source>
</evidence>
<feature type="transmembrane region" description="Helical" evidence="6">
    <location>
        <begin position="12"/>
        <end position="38"/>
    </location>
</feature>
<keyword evidence="8" id="KW-1185">Reference proteome</keyword>
<organism evidence="7 8">
    <name type="scientific">Blyttiomyces helicus</name>
    <dbReference type="NCBI Taxonomy" id="388810"/>
    <lineage>
        <taxon>Eukaryota</taxon>
        <taxon>Fungi</taxon>
        <taxon>Fungi incertae sedis</taxon>
        <taxon>Chytridiomycota</taxon>
        <taxon>Chytridiomycota incertae sedis</taxon>
        <taxon>Chytridiomycetes</taxon>
        <taxon>Chytridiomycetes incertae sedis</taxon>
        <taxon>Blyttiomyces</taxon>
    </lineage>
</organism>
<evidence type="ECO:0000313" key="7">
    <source>
        <dbReference type="EMBL" id="RKO92023.1"/>
    </source>
</evidence>
<reference evidence="8" key="1">
    <citation type="journal article" date="2018" name="Nat. Microbiol.">
        <title>Leveraging single-cell genomics to expand the fungal tree of life.</title>
        <authorList>
            <person name="Ahrendt S.R."/>
            <person name="Quandt C.A."/>
            <person name="Ciobanu D."/>
            <person name="Clum A."/>
            <person name="Salamov A."/>
            <person name="Andreopoulos B."/>
            <person name="Cheng J.F."/>
            <person name="Woyke T."/>
            <person name="Pelin A."/>
            <person name="Henrissat B."/>
            <person name="Reynolds N.K."/>
            <person name="Benny G.L."/>
            <person name="Smith M.E."/>
            <person name="James T.Y."/>
            <person name="Grigoriev I.V."/>
        </authorList>
    </citation>
    <scope>NUCLEOTIDE SEQUENCE [LARGE SCALE GENOMIC DNA]</scope>
</reference>
<evidence type="ECO:0000256" key="4">
    <source>
        <dbReference type="ARBA" id="ARBA00022989"/>
    </source>
</evidence>
<evidence type="ECO:0000256" key="5">
    <source>
        <dbReference type="ARBA" id="ARBA00023136"/>
    </source>
</evidence>
<dbReference type="EMBL" id="KZ994804">
    <property type="protein sequence ID" value="RKO92023.1"/>
    <property type="molecule type" value="Genomic_DNA"/>
</dbReference>
<comment type="subcellular location">
    <subcellularLocation>
        <location evidence="1">Membrane</location>
        <topology evidence="1">Multi-pass membrane protein</topology>
    </subcellularLocation>
</comment>
<protein>
    <submittedName>
        <fullName evidence="7">Ligand-effect modulator 3 family</fullName>
    </submittedName>
</protein>
<comment type="similarity">
    <text evidence="2">Belongs to the CDC50/LEM3 family.</text>
</comment>
<dbReference type="PIRSF" id="PIRSF015840">
    <property type="entry name" value="DUF284_TM_euk"/>
    <property type="match status" value="1"/>
</dbReference>
<dbReference type="PANTHER" id="PTHR10926">
    <property type="entry name" value="CELL CYCLE CONTROL PROTEIN 50"/>
    <property type="match status" value="1"/>
</dbReference>
<gene>
    <name evidence="7" type="ORF">BDK51DRAFT_20697</name>
</gene>
<dbReference type="GO" id="GO:0005886">
    <property type="term" value="C:plasma membrane"/>
    <property type="evidence" value="ECO:0007669"/>
    <property type="project" value="TreeGrafter"/>
</dbReference>
<dbReference type="OrthoDB" id="340608at2759"/>
<dbReference type="Pfam" id="PF03381">
    <property type="entry name" value="CDC50"/>
    <property type="match status" value="1"/>
</dbReference>
<dbReference type="GO" id="GO:0005794">
    <property type="term" value="C:Golgi apparatus"/>
    <property type="evidence" value="ECO:0007669"/>
    <property type="project" value="TreeGrafter"/>
</dbReference>
<sequence>WKQQLMPSWQPVLTPRCALVPVLFITLSLFVLGGWLYWANSTITEITIDYTECSQAPPILTENPDPSSPIQSWSYTNTTRTCRMQFSIPNQLPSRVLMYVRISNMYQNHRLYVSSLSADQLSGTAFKNAGDITGDCGPVQAPIIAAAASNAQYYPCGLIANSMFLDDISNLTCISGPSSTSCTIPTFEFSDRGIAWPSDSGLYGETKWLTDSTLQPLIPNQLIPPPQWRAARPDLWGNGYVFNATTGTSNLPDLKNWERFQVWMRKAGLPTFRKLWGRNDSSTLEAGIWEVSVTDSTYREGRVFDWGGGGGGGGEFGVGSSVMCASSVTFLPYDSNLLNPPPLSLIRYSTTQHGRSRLL</sequence>